<evidence type="ECO:0000313" key="6">
    <source>
        <dbReference type="Proteomes" id="UP000003093"/>
    </source>
</evidence>
<keyword evidence="4" id="KW-1277">Toxin-antitoxin system</keyword>
<dbReference type="NCBIfam" id="NF041459">
    <property type="entry name" value="antitoxMazE_Staph"/>
    <property type="match status" value="1"/>
</dbReference>
<organism evidence="5 6">
    <name type="scientific">Staphylococcus aureus subsp. aureus DR10</name>
    <dbReference type="NCBI Taxonomy" id="1155079"/>
    <lineage>
        <taxon>Bacteria</taxon>
        <taxon>Bacillati</taxon>
        <taxon>Bacillota</taxon>
        <taxon>Bacilli</taxon>
        <taxon>Bacillales</taxon>
        <taxon>Staphylococcaceae</taxon>
        <taxon>Staphylococcus</taxon>
    </lineage>
</organism>
<reference evidence="5 6" key="1">
    <citation type="journal article" date="2012" name="MBio">
        <title>Identification of a highly transmissible animal-independent Staphylococcus aureus ST398 clone with distinct genomic and cell adhesion properties.</title>
        <authorList>
            <person name="Uhlemann A.C."/>
            <person name="Porcella S.F."/>
            <person name="Trivedi S."/>
            <person name="Sullivan S.B."/>
            <person name="Hafer C."/>
            <person name="Kennedy A.D."/>
            <person name="Barbian K.D."/>
            <person name="McCarthy A.J."/>
            <person name="Street C."/>
            <person name="Hirschberg D.L."/>
            <person name="Lipkin W.I."/>
            <person name="Lindsay J.A."/>
            <person name="DeLeo F.R."/>
            <person name="Lowy F.D."/>
        </authorList>
    </citation>
    <scope>NUCLEOTIDE SEQUENCE [LARGE SCALE GENOMIC DNA]</scope>
    <source>
        <strain evidence="5 6">DR10</strain>
    </source>
</reference>
<sequence length="64" mass="7051">MESIGGSHMLSFSQNRSHSLEQSLKEGYSQMADLNLSLANEAFPIECEACDCNETYLSSNSTNE</sequence>
<dbReference type="InterPro" id="IPR013321">
    <property type="entry name" value="Arc_rbn_hlx_hlx"/>
</dbReference>
<dbReference type="AlphaFoldDB" id="A0ABC9Q0N9"/>
<evidence type="ECO:0000256" key="1">
    <source>
        <dbReference type="ARBA" id="ARBA00002256"/>
    </source>
</evidence>
<name>A0ABC9Q0N9_STAA5</name>
<gene>
    <name evidence="5" type="ORF">ST398NM02_2110</name>
</gene>
<accession>A0ABC9Q0N9</accession>
<dbReference type="InterPro" id="IPR048242">
    <property type="entry name" value="MazE"/>
</dbReference>
<protein>
    <recommendedName>
        <fullName evidence="3">Antitoxin MazE</fullName>
    </recommendedName>
</protein>
<comment type="function">
    <text evidence="1">Antitoxin component of a type II toxin-antitoxin (TA) system. Labile antitoxin that binds to cognate MazF toxin and counteracts its endoribonuclease activity.</text>
</comment>
<evidence type="ECO:0000256" key="2">
    <source>
        <dbReference type="ARBA" id="ARBA00008620"/>
    </source>
</evidence>
<dbReference type="Gene3D" id="1.10.1220.10">
    <property type="entry name" value="Met repressor-like"/>
    <property type="match status" value="1"/>
</dbReference>
<comment type="similarity">
    <text evidence="2">Belongs to the MazE/EndoAI family.</text>
</comment>
<comment type="caution">
    <text evidence="5">The sequence shown here is derived from an EMBL/GenBank/DDBJ whole genome shotgun (WGS) entry which is preliminary data.</text>
</comment>
<proteinExistence type="inferred from homology"/>
<dbReference type="EMBL" id="AIDT01000006">
    <property type="protein sequence ID" value="EIA14227.1"/>
    <property type="molecule type" value="Genomic_DNA"/>
</dbReference>
<evidence type="ECO:0000256" key="3">
    <source>
        <dbReference type="ARBA" id="ARBA00014204"/>
    </source>
</evidence>
<dbReference type="Proteomes" id="UP000003093">
    <property type="component" value="Unassembled WGS sequence"/>
</dbReference>
<evidence type="ECO:0000256" key="4">
    <source>
        <dbReference type="ARBA" id="ARBA00022649"/>
    </source>
</evidence>
<evidence type="ECO:0000313" key="5">
    <source>
        <dbReference type="EMBL" id="EIA14227.1"/>
    </source>
</evidence>